<dbReference type="PRINTS" id="PR00171">
    <property type="entry name" value="SUGRTRNSPORT"/>
</dbReference>
<dbReference type="PANTHER" id="PTHR48022">
    <property type="entry name" value="PLASTIDIC GLUCOSE TRANSPORTER 4"/>
    <property type="match status" value="1"/>
</dbReference>
<organism evidence="10 11">
    <name type="scientific">Sugiyamaella lignohabitans</name>
    <dbReference type="NCBI Taxonomy" id="796027"/>
    <lineage>
        <taxon>Eukaryota</taxon>
        <taxon>Fungi</taxon>
        <taxon>Dikarya</taxon>
        <taxon>Ascomycota</taxon>
        <taxon>Saccharomycotina</taxon>
        <taxon>Dipodascomycetes</taxon>
        <taxon>Dipodascales</taxon>
        <taxon>Trichomonascaceae</taxon>
        <taxon>Sugiyamaella</taxon>
    </lineage>
</organism>
<dbReference type="Proteomes" id="UP000189580">
    <property type="component" value="Chromosome b"/>
</dbReference>
<dbReference type="AlphaFoldDB" id="A0A167EXR9"/>
<keyword evidence="3 7" id="KW-0813">Transport</keyword>
<feature type="transmembrane region" description="Helical" evidence="8">
    <location>
        <begin position="462"/>
        <end position="481"/>
    </location>
</feature>
<accession>A0A167EXR9</accession>
<comment type="similarity">
    <text evidence="2 7">Belongs to the major facilitator superfamily. Sugar transporter (TC 2.A.1.1) family.</text>
</comment>
<evidence type="ECO:0000256" key="6">
    <source>
        <dbReference type="ARBA" id="ARBA00023136"/>
    </source>
</evidence>
<dbReference type="InterPro" id="IPR036259">
    <property type="entry name" value="MFS_trans_sf"/>
</dbReference>
<dbReference type="InterPro" id="IPR005828">
    <property type="entry name" value="MFS_sugar_transport-like"/>
</dbReference>
<dbReference type="KEGG" id="slb:AWJ20_2183"/>
<evidence type="ECO:0000259" key="9">
    <source>
        <dbReference type="PROSITE" id="PS50850"/>
    </source>
</evidence>
<dbReference type="GeneID" id="30034066"/>
<keyword evidence="5 8" id="KW-1133">Transmembrane helix</keyword>
<dbReference type="NCBIfam" id="TIGR00879">
    <property type="entry name" value="SP"/>
    <property type="match status" value="1"/>
</dbReference>
<sequence length="519" mass="58261">MTIEEKNEVHMVEDIRPEGETMEDVLPDYGKFAFLRVPHLLRLNLLLLLCMISSTNNGYDGSMLNGLQSMDSWQDTFNHPKGQHLGGLANGMMFGGIATWPILPYITDRWGRKLPIAGGCVLIIVGAIIQAVSNDYAVFLVGRLILGFGSSFCTGCSPLLLAESSYPAHRHVVTAIYNTLWYLGSIIAAWLTLGTSYVTTTWSWRIPCICQGFLPLIQLLMIYWVPESPRYLIDKHRYAEARALLVKHHAGGDVNSKLVDYEMAEISSALELEKIQNETSYLDFLKTKANKHRLFLIIMIPINMQMSGNGLVSYYLNLVLDSIGITDQRQQLYLNGGLQIYNFFWAVFWTFFVESLGRRRLFLISFSGMLVTYIIWTALSGAGTPSNFANKSLANGVLAMIFLYYFCYGIALNGPAVLYYTEILPYQLRAKGLNITQIVTTLTLIYNGFVNPVAMDAIGWKYYIVWCCVIAVELVICYFFYPETKGHTLETVGSVFGEEVHVTSDLGVGLGRENEKPVA</sequence>
<dbReference type="InterPro" id="IPR020846">
    <property type="entry name" value="MFS_dom"/>
</dbReference>
<dbReference type="Pfam" id="PF00083">
    <property type="entry name" value="Sugar_tr"/>
    <property type="match status" value="1"/>
</dbReference>
<evidence type="ECO:0000256" key="2">
    <source>
        <dbReference type="ARBA" id="ARBA00010992"/>
    </source>
</evidence>
<comment type="subcellular location">
    <subcellularLocation>
        <location evidence="1">Membrane</location>
        <topology evidence="1">Multi-pass membrane protein</topology>
    </subcellularLocation>
</comment>
<feature type="transmembrane region" description="Helical" evidence="8">
    <location>
        <begin position="138"/>
        <end position="160"/>
    </location>
</feature>
<dbReference type="InterPro" id="IPR050360">
    <property type="entry name" value="MFS_Sugar_Transporters"/>
</dbReference>
<dbReference type="GO" id="GO:0016020">
    <property type="term" value="C:membrane"/>
    <property type="evidence" value="ECO:0007669"/>
    <property type="project" value="UniProtKB-SubCell"/>
</dbReference>
<gene>
    <name evidence="10" type="primary">HXT13</name>
    <name evidence="10" type="ORF">AWJ20_2183</name>
</gene>
<keyword evidence="11" id="KW-1185">Reference proteome</keyword>
<evidence type="ECO:0000256" key="8">
    <source>
        <dbReference type="SAM" id="Phobius"/>
    </source>
</evidence>
<feature type="transmembrane region" description="Helical" evidence="8">
    <location>
        <begin position="399"/>
        <end position="420"/>
    </location>
</feature>
<dbReference type="RefSeq" id="XP_018737060.1">
    <property type="nucleotide sequence ID" value="XM_018879113.1"/>
</dbReference>
<feature type="transmembrane region" description="Helical" evidence="8">
    <location>
        <begin position="294"/>
        <end position="316"/>
    </location>
</feature>
<evidence type="ECO:0000256" key="5">
    <source>
        <dbReference type="ARBA" id="ARBA00022989"/>
    </source>
</evidence>
<feature type="transmembrane region" description="Helical" evidence="8">
    <location>
        <begin position="114"/>
        <end position="132"/>
    </location>
</feature>
<evidence type="ECO:0000256" key="7">
    <source>
        <dbReference type="RuleBase" id="RU003346"/>
    </source>
</evidence>
<dbReference type="PROSITE" id="PS50850">
    <property type="entry name" value="MFS"/>
    <property type="match status" value="1"/>
</dbReference>
<feature type="transmembrane region" description="Helical" evidence="8">
    <location>
        <begin position="336"/>
        <end position="354"/>
    </location>
</feature>
<dbReference type="SUPFAM" id="SSF103473">
    <property type="entry name" value="MFS general substrate transporter"/>
    <property type="match status" value="1"/>
</dbReference>
<dbReference type="PANTHER" id="PTHR48022:SF24">
    <property type="entry name" value="HEXOSE TRANSPORTER PROTEIN (AFU_ORTHOLOGUE AFUA_8G04480)"/>
    <property type="match status" value="1"/>
</dbReference>
<evidence type="ECO:0000313" key="11">
    <source>
        <dbReference type="Proteomes" id="UP000189580"/>
    </source>
</evidence>
<proteinExistence type="inferred from homology"/>
<dbReference type="GO" id="GO:0005351">
    <property type="term" value="F:carbohydrate:proton symporter activity"/>
    <property type="evidence" value="ECO:0007669"/>
    <property type="project" value="TreeGrafter"/>
</dbReference>
<evidence type="ECO:0000313" key="10">
    <source>
        <dbReference type="EMBL" id="ANB14583.1"/>
    </source>
</evidence>
<keyword evidence="4 8" id="KW-0812">Transmembrane</keyword>
<dbReference type="Gene3D" id="1.20.1250.20">
    <property type="entry name" value="MFS general substrate transporter like domains"/>
    <property type="match status" value="1"/>
</dbReference>
<protein>
    <submittedName>
        <fullName evidence="10">Hexose transporter HXT13</fullName>
    </submittedName>
</protein>
<dbReference type="FunFam" id="1.20.1250.20:FF:000117">
    <property type="entry name" value="MFS hexose transporter"/>
    <property type="match status" value="1"/>
</dbReference>
<reference evidence="10 11" key="1">
    <citation type="submission" date="2016-02" db="EMBL/GenBank/DDBJ databases">
        <title>Complete genome sequence and transcriptome regulation of the pentose utilising yeast Sugiyamaella lignohabitans.</title>
        <authorList>
            <person name="Bellasio M."/>
            <person name="Peymann A."/>
            <person name="Valli M."/>
            <person name="Sipitzky M."/>
            <person name="Graf A."/>
            <person name="Sauer M."/>
            <person name="Marx H."/>
            <person name="Mattanovich D."/>
        </authorList>
    </citation>
    <scope>NUCLEOTIDE SEQUENCE [LARGE SCALE GENOMIC DNA]</scope>
    <source>
        <strain evidence="10 11">CBS 10342</strain>
    </source>
</reference>
<dbReference type="InterPro" id="IPR003663">
    <property type="entry name" value="Sugar/inositol_transpt"/>
</dbReference>
<feature type="domain" description="Major facilitator superfamily (MFS) profile" evidence="9">
    <location>
        <begin position="46"/>
        <end position="485"/>
    </location>
</feature>
<feature type="transmembrane region" description="Helical" evidence="8">
    <location>
        <begin position="87"/>
        <end position="107"/>
    </location>
</feature>
<keyword evidence="6 8" id="KW-0472">Membrane</keyword>
<dbReference type="EMBL" id="CP014503">
    <property type="protein sequence ID" value="ANB14583.1"/>
    <property type="molecule type" value="Genomic_DNA"/>
</dbReference>
<dbReference type="OrthoDB" id="6133115at2759"/>
<feature type="transmembrane region" description="Helical" evidence="8">
    <location>
        <begin position="172"/>
        <end position="192"/>
    </location>
</feature>
<evidence type="ECO:0000256" key="3">
    <source>
        <dbReference type="ARBA" id="ARBA00022448"/>
    </source>
</evidence>
<evidence type="ECO:0000256" key="1">
    <source>
        <dbReference type="ARBA" id="ARBA00004141"/>
    </source>
</evidence>
<name>A0A167EXR9_9ASCO</name>
<evidence type="ECO:0000256" key="4">
    <source>
        <dbReference type="ARBA" id="ARBA00022692"/>
    </source>
</evidence>
<feature type="transmembrane region" description="Helical" evidence="8">
    <location>
        <begin position="361"/>
        <end position="379"/>
    </location>
</feature>
<feature type="transmembrane region" description="Helical" evidence="8">
    <location>
        <begin position="432"/>
        <end position="450"/>
    </location>
</feature>